<keyword evidence="4" id="KW-0732">Signal</keyword>
<dbReference type="CDD" id="cd04211">
    <property type="entry name" value="Cupredoxin_like_2"/>
    <property type="match status" value="1"/>
</dbReference>
<organism evidence="6 7">
    <name type="scientific">Microvirga arsenatis</name>
    <dbReference type="NCBI Taxonomy" id="2692265"/>
    <lineage>
        <taxon>Bacteria</taxon>
        <taxon>Pseudomonadati</taxon>
        <taxon>Pseudomonadota</taxon>
        <taxon>Alphaproteobacteria</taxon>
        <taxon>Hyphomicrobiales</taxon>
        <taxon>Methylobacteriaceae</taxon>
        <taxon>Microvirga</taxon>
    </lineage>
</organism>
<reference evidence="6 7" key="1">
    <citation type="submission" date="2020-01" db="EMBL/GenBank/DDBJ databases">
        <title>Microvirga sp. nov., an arsenate reduction bacterium isolated from Tibet hotspring sediments.</title>
        <authorList>
            <person name="Yuan C.-G."/>
        </authorList>
    </citation>
    <scope>NUCLEOTIDE SEQUENCE [LARGE SCALE GENOMIC DNA]</scope>
    <source>
        <strain evidence="6 7">SYSU G3D203</strain>
    </source>
</reference>
<keyword evidence="1" id="KW-0479">Metal-binding</keyword>
<dbReference type="RefSeq" id="WP_161725614.1">
    <property type="nucleotide sequence ID" value="NZ_JAAAXI010000022.1"/>
</dbReference>
<dbReference type="PANTHER" id="PTHR38439">
    <property type="entry name" value="AURACYANIN-B"/>
    <property type="match status" value="1"/>
</dbReference>
<comment type="caution">
    <text evidence="6">The sequence shown here is derived from an EMBL/GenBank/DDBJ whole genome shotgun (WGS) entry which is preliminary data.</text>
</comment>
<dbReference type="InterPro" id="IPR000923">
    <property type="entry name" value="BlueCu_1"/>
</dbReference>
<feature type="domain" description="Blue (type 1) copper" evidence="5">
    <location>
        <begin position="57"/>
        <end position="162"/>
    </location>
</feature>
<accession>A0ABW9Z2T5</accession>
<dbReference type="SUPFAM" id="SSF49503">
    <property type="entry name" value="Cupredoxins"/>
    <property type="match status" value="1"/>
</dbReference>
<protein>
    <submittedName>
        <fullName evidence="6">Copper resistance protein</fullName>
    </submittedName>
</protein>
<keyword evidence="7" id="KW-1185">Reference proteome</keyword>
<feature type="region of interest" description="Disordered" evidence="3">
    <location>
        <begin position="26"/>
        <end position="46"/>
    </location>
</feature>
<dbReference type="Proteomes" id="UP000818323">
    <property type="component" value="Unassembled WGS sequence"/>
</dbReference>
<evidence type="ECO:0000256" key="3">
    <source>
        <dbReference type="SAM" id="MobiDB-lite"/>
    </source>
</evidence>
<sequence length="162" mass="17695">MVRTLTLAGALGALALSSTLAFAGPGEAGHSHKSFAAGEPGDPKKPVARTIEVTMKETEDAKMLFEPDRVEIKRGEQVKFVLKNTGKVDHEFMLDSVQNNAKHKVAMEQNPDMEHDDPNGKRLAPSTSNEIVWRFTKAGTFEYACLIPGHYESGMKATVIVK</sequence>
<name>A0ABW9Z2T5_9HYPH</name>
<evidence type="ECO:0000313" key="6">
    <source>
        <dbReference type="EMBL" id="NBJ26827.1"/>
    </source>
</evidence>
<dbReference type="Gene3D" id="2.60.40.420">
    <property type="entry name" value="Cupredoxins - blue copper proteins"/>
    <property type="match status" value="1"/>
</dbReference>
<dbReference type="InterPro" id="IPR050845">
    <property type="entry name" value="Cu-binding_ET"/>
</dbReference>
<dbReference type="EMBL" id="JAAAXJ010000019">
    <property type="protein sequence ID" value="NBJ26827.1"/>
    <property type="molecule type" value="Genomic_DNA"/>
</dbReference>
<dbReference type="InterPro" id="IPR033138">
    <property type="entry name" value="Cu_oxidase_CS"/>
</dbReference>
<dbReference type="InterPro" id="IPR008972">
    <property type="entry name" value="Cupredoxin"/>
</dbReference>
<proteinExistence type="predicted"/>
<evidence type="ECO:0000256" key="1">
    <source>
        <dbReference type="ARBA" id="ARBA00022723"/>
    </source>
</evidence>
<evidence type="ECO:0000259" key="5">
    <source>
        <dbReference type="Pfam" id="PF00127"/>
    </source>
</evidence>
<feature type="chain" id="PRO_5046089155" evidence="4">
    <location>
        <begin position="24"/>
        <end position="162"/>
    </location>
</feature>
<evidence type="ECO:0000256" key="2">
    <source>
        <dbReference type="ARBA" id="ARBA00023008"/>
    </source>
</evidence>
<dbReference type="PANTHER" id="PTHR38439:SF3">
    <property type="entry name" value="COPPER-RESISTANT CUPROPROTEIN COPI"/>
    <property type="match status" value="1"/>
</dbReference>
<dbReference type="PROSITE" id="PS00079">
    <property type="entry name" value="MULTICOPPER_OXIDASE1"/>
    <property type="match status" value="1"/>
</dbReference>
<gene>
    <name evidence="6" type="ORF">GR303_21030</name>
</gene>
<evidence type="ECO:0000313" key="7">
    <source>
        <dbReference type="Proteomes" id="UP000818323"/>
    </source>
</evidence>
<dbReference type="Pfam" id="PF00127">
    <property type="entry name" value="Copper-bind"/>
    <property type="match status" value="1"/>
</dbReference>
<feature type="signal peptide" evidence="4">
    <location>
        <begin position="1"/>
        <end position="23"/>
    </location>
</feature>
<keyword evidence="2" id="KW-0186">Copper</keyword>
<evidence type="ECO:0000256" key="4">
    <source>
        <dbReference type="SAM" id="SignalP"/>
    </source>
</evidence>